<name>A0ABU7BF97_9TELE</name>
<dbReference type="EMBL" id="JAHUTI010050995">
    <property type="protein sequence ID" value="MED6248929.1"/>
    <property type="molecule type" value="Genomic_DNA"/>
</dbReference>
<protein>
    <submittedName>
        <fullName evidence="1">Uncharacterized protein</fullName>
    </submittedName>
</protein>
<reference evidence="1 2" key="1">
    <citation type="submission" date="2021-07" db="EMBL/GenBank/DDBJ databases">
        <authorList>
            <person name="Palmer J.M."/>
        </authorList>
    </citation>
    <scope>NUCLEOTIDE SEQUENCE [LARGE SCALE GENOMIC DNA]</scope>
    <source>
        <strain evidence="1 2">AT_MEX2019</strain>
        <tissue evidence="1">Muscle</tissue>
    </source>
</reference>
<evidence type="ECO:0000313" key="2">
    <source>
        <dbReference type="Proteomes" id="UP001345963"/>
    </source>
</evidence>
<evidence type="ECO:0000313" key="1">
    <source>
        <dbReference type="EMBL" id="MED6248929.1"/>
    </source>
</evidence>
<keyword evidence="2" id="KW-1185">Reference proteome</keyword>
<sequence length="104" mass="12168">MMIHNFFIKMSSFKPQGTETVFQENQRSSNVGPGVLTLFMTTTRLGGKDVKIQAQRHSLPNLTKVELFCKRRMRMNDFSFLMCKIVEISDFYLQHLESHVCFPF</sequence>
<proteinExistence type="predicted"/>
<accession>A0ABU7BF97</accession>
<comment type="caution">
    <text evidence="1">The sequence shown here is derived from an EMBL/GenBank/DDBJ whole genome shotgun (WGS) entry which is preliminary data.</text>
</comment>
<organism evidence="1 2">
    <name type="scientific">Ataeniobius toweri</name>
    <dbReference type="NCBI Taxonomy" id="208326"/>
    <lineage>
        <taxon>Eukaryota</taxon>
        <taxon>Metazoa</taxon>
        <taxon>Chordata</taxon>
        <taxon>Craniata</taxon>
        <taxon>Vertebrata</taxon>
        <taxon>Euteleostomi</taxon>
        <taxon>Actinopterygii</taxon>
        <taxon>Neopterygii</taxon>
        <taxon>Teleostei</taxon>
        <taxon>Neoteleostei</taxon>
        <taxon>Acanthomorphata</taxon>
        <taxon>Ovalentaria</taxon>
        <taxon>Atherinomorphae</taxon>
        <taxon>Cyprinodontiformes</taxon>
        <taxon>Goodeidae</taxon>
        <taxon>Ataeniobius</taxon>
    </lineage>
</organism>
<gene>
    <name evidence="1" type="ORF">ATANTOWER_007144</name>
</gene>
<dbReference type="Proteomes" id="UP001345963">
    <property type="component" value="Unassembled WGS sequence"/>
</dbReference>